<reference evidence="1" key="1">
    <citation type="submission" date="2021-06" db="EMBL/GenBank/DDBJ databases">
        <authorList>
            <person name="Kallberg Y."/>
            <person name="Tangrot J."/>
            <person name="Rosling A."/>
        </authorList>
    </citation>
    <scope>NUCLEOTIDE SEQUENCE</scope>
    <source>
        <strain evidence="1">UK204</strain>
    </source>
</reference>
<keyword evidence="2" id="KW-1185">Reference proteome</keyword>
<organism evidence="1 2">
    <name type="scientific">Funneliformis caledonium</name>
    <dbReference type="NCBI Taxonomy" id="1117310"/>
    <lineage>
        <taxon>Eukaryota</taxon>
        <taxon>Fungi</taxon>
        <taxon>Fungi incertae sedis</taxon>
        <taxon>Mucoromycota</taxon>
        <taxon>Glomeromycotina</taxon>
        <taxon>Glomeromycetes</taxon>
        <taxon>Glomerales</taxon>
        <taxon>Glomeraceae</taxon>
        <taxon>Funneliformis</taxon>
    </lineage>
</organism>
<gene>
    <name evidence="1" type="ORF">FCALED_LOCUS11748</name>
</gene>
<comment type="caution">
    <text evidence="1">The sequence shown here is derived from an EMBL/GenBank/DDBJ whole genome shotgun (WGS) entry which is preliminary data.</text>
</comment>
<sequence length="228" mass="26325">SIKLDNGIAVRIGIDAALAAVKMFDNITSYSSPTTPILKSIVLDPKNQKFVYKIGRQFLMLPAGNPFYKYIIRNAIHILDVWILSGEEERPAYLCKSLQNLSLLISQNDASITQALIPLSASSFTSIYLDANVYFRRYIELLNLVFKDHLFLTITRGIINIEVKVQIFIYQDVLTLYHLIMTKGLIELELETWYLYNHENNTYITFEHSEKDYESNCYVCSDFFCSFN</sequence>
<dbReference type="OrthoDB" id="19311at2759"/>
<dbReference type="AlphaFoldDB" id="A0A9N9E8Y7"/>
<evidence type="ECO:0000313" key="1">
    <source>
        <dbReference type="EMBL" id="CAG8665388.1"/>
    </source>
</evidence>
<dbReference type="EMBL" id="CAJVPQ010005184">
    <property type="protein sequence ID" value="CAG8665388.1"/>
    <property type="molecule type" value="Genomic_DNA"/>
</dbReference>
<evidence type="ECO:0000313" key="2">
    <source>
        <dbReference type="Proteomes" id="UP000789570"/>
    </source>
</evidence>
<accession>A0A9N9E8Y7</accession>
<proteinExistence type="predicted"/>
<feature type="non-terminal residue" evidence="1">
    <location>
        <position position="228"/>
    </location>
</feature>
<protein>
    <submittedName>
        <fullName evidence="1">10547_t:CDS:1</fullName>
    </submittedName>
</protein>
<dbReference type="Proteomes" id="UP000789570">
    <property type="component" value="Unassembled WGS sequence"/>
</dbReference>
<name>A0A9N9E8Y7_9GLOM</name>